<dbReference type="PROSITE" id="PS50835">
    <property type="entry name" value="IG_LIKE"/>
    <property type="match status" value="4"/>
</dbReference>
<evidence type="ECO:0000256" key="1">
    <source>
        <dbReference type="ARBA" id="ARBA00004479"/>
    </source>
</evidence>
<dbReference type="SUPFAM" id="SSF49265">
    <property type="entry name" value="Fibronectin type III"/>
    <property type="match status" value="1"/>
</dbReference>
<dbReference type="Proteomes" id="UP000728185">
    <property type="component" value="Unassembled WGS sequence"/>
</dbReference>
<dbReference type="PANTHER" id="PTHR11640:SF31">
    <property type="entry name" value="IRREGULAR CHIASM C-ROUGHEST PROTEIN-RELATED"/>
    <property type="match status" value="1"/>
</dbReference>
<sequence>DSTVVSTESGGETSGVRVDEFASRTTRLQQHSADLVLDKEQLRTGDRLVCLISNKATLRSKKLSQQKLRAELYVVIHSPPGNPEIIDWSFKSNASKILAAGAPLEATCRSTPAGHPPGELVWRWESMAMDNSEDKSSLGPNPAHRISQIITPIPPDYAVQQYADDKLLSKVRIPQVNASQHGMDLVCTVKHQIGPEKSARIPVLVRYGPQSVDIHGPEETIDLLKNALDKQLRHLQEGRDYLVKQDPKMNVSSPIRYVYQDRPQYLLCVTSPYFDRAQIQWYGLLNISGQWHPIAPLESFTRVLTTGQKNFILASMIQLVSTNSERTPLRWTAIKCVGKDGPMDTTEIHRDLLESESDKMVLKLIDLKSYAPPGTPSVSGYKHNMLYQEGTNITLSCEARAGTPPGKLIWLEAPNPKFSVEQEGQSTAVPNTTTHLGPDGMIRSSLVIKMTRDQNGHFYRCASESEGFFRSEERASDSVQLGVAFAATSIRMSVADETGRALFPRDHTLSKNPNPNQSVQLDMSHNPPIVSAHAGGKVAVKCRMDLSNPRPKIQWRLYRCPTHTVNSSDQIPFKDLTRDCVIETIQGIPFSGAEENLFDKSVLQSQIVLALNWSHHGDIIECVAEPQVPWALGPDQVSVHIKDGLTQPRLRERVLMNILFPPLFLRPAQHLNWPIEKLHVGLFENRLPQFIVVDGGAVDMDLEPSANPEVTNFVWYKNEDLLSTSPSSSNLFDERVTTQKSVLRIRPVRIEDMANYTLLATNSLGTARFRFFLNVTYGPQLIGPPILNITVAGRKAQLECQAKANPTPSENAVRWRRISHSFTHLDPVHKFYRASNNAVTTSESIEQQQQQQQQSIADSITGIRCNKGTWHNGFKYFAKCWNPSPGVLASSLTIYDLGPSDVGRYQCHMDNAVGSPAVRLVDLIYPFAPQVVPVPRWSKSAPGKGYVGLPNNSSNEDLSNDVLQARLTCVIAAEPKPSIEWAREPANLTLVEGGQFRSLIKAVRPGLYHAVLYLNKPRDADMGKYYCKAKNLVGEDVGQVELVASTVPDLPTTPRLLNATSTTLAVAWTQGFNGGPLQKFKLRWASNENPDQFMEAEIPEDFDSETIAYEIKGLQKITSYRVAVSSSNEEHGPTGFTQYLLASTTARDPIPDKEAMRDEARVKSSNALGHWDTKASGGDDNDESQRRLARAGLDVQTSEDKAVMIIIAASIFGTLVLIANLLIIVFLAQRHRKKMHQQRRSSVFMGNELVQLCPTTSPYGGDMTINSRPSYTGYIDGSSLNEDMLLQNHANEHFVGYHPNLSPVAVNVCSDGSNIIKSNNSFNGSSHPSLQAINPLAMSSPTHMDYTPNGLQLPATHLGEQEFTGLTYLNTDANTSVAITDYNPHGGMFAINEVGLTAPLMQHAERRTPMSIRVNASGVPVYPQGVQRVDSPNSGAASSISATRSAGYPNTNSLERNAYFVATRAPSQHNMASLVRQTSFGQTTTPNGTFGRPVMNYVQSSGLQQVNPRSGGSMFTPTHTIMNGRMRNGAMAMSYYPDRGPCSNSSYNEKTPSVDLTTSLGTGPLVRRGSYNNYKSQDGSHRMNTSQLLDTYLQRYNDQLQNVRAMNQQGTPAHYPCEAEGSRGSSNHYGPPIMRPNGLDVQIHSNNEGTIIPPPNAFGTHSPHGPAVQTAVTTDPDRPVYHGSDIEDHQYDPNHGPTPTATVRPVPGNLIRPPQININNAPVKHPSPNQALIFQNDGQDGFPRYGCIV</sequence>
<dbReference type="CDD" id="cd00096">
    <property type="entry name" value="Ig"/>
    <property type="match status" value="1"/>
</dbReference>
<reference evidence="11" key="1">
    <citation type="submission" date="2019-05" db="EMBL/GenBank/DDBJ databases">
        <title>Annotation for the trematode Fasciolopsis buski.</title>
        <authorList>
            <person name="Choi Y.-J."/>
        </authorList>
    </citation>
    <scope>NUCLEOTIDE SEQUENCE</scope>
    <source>
        <strain evidence="11">HT</strain>
        <tissue evidence="11">Whole worm</tissue>
    </source>
</reference>
<dbReference type="Pfam" id="PF00041">
    <property type="entry name" value="fn3"/>
    <property type="match status" value="1"/>
</dbReference>
<feature type="compositionally biased region" description="Basic and acidic residues" evidence="7">
    <location>
        <begin position="1149"/>
        <end position="1162"/>
    </location>
</feature>
<evidence type="ECO:0000256" key="7">
    <source>
        <dbReference type="SAM" id="MobiDB-lite"/>
    </source>
</evidence>
<keyword evidence="8" id="KW-0812">Transmembrane</keyword>
<feature type="non-terminal residue" evidence="11">
    <location>
        <position position="1"/>
    </location>
</feature>
<feature type="domain" description="Ig-like" evidence="9">
    <location>
        <begin position="83"/>
        <end position="202"/>
    </location>
</feature>
<evidence type="ECO:0000256" key="2">
    <source>
        <dbReference type="ARBA" id="ARBA00022737"/>
    </source>
</evidence>
<keyword evidence="2" id="KW-0677">Repeat</keyword>
<keyword evidence="8" id="KW-1133">Transmembrane helix</keyword>
<dbReference type="InterPro" id="IPR036116">
    <property type="entry name" value="FN3_sf"/>
</dbReference>
<dbReference type="GO" id="GO:0050839">
    <property type="term" value="F:cell adhesion molecule binding"/>
    <property type="evidence" value="ECO:0007669"/>
    <property type="project" value="TreeGrafter"/>
</dbReference>
<dbReference type="InterPro" id="IPR051275">
    <property type="entry name" value="Cell_adhesion_signaling"/>
</dbReference>
<feature type="region of interest" description="Disordered" evidence="7">
    <location>
        <begin position="1546"/>
        <end position="1582"/>
    </location>
</feature>
<feature type="compositionally biased region" description="Polar residues" evidence="7">
    <location>
        <begin position="1570"/>
        <end position="1582"/>
    </location>
</feature>
<feature type="compositionally biased region" description="Polar residues" evidence="7">
    <location>
        <begin position="1430"/>
        <end position="1449"/>
    </location>
</feature>
<dbReference type="PROSITE" id="PS50853">
    <property type="entry name" value="FN3"/>
    <property type="match status" value="1"/>
</dbReference>
<dbReference type="InterPro" id="IPR036179">
    <property type="entry name" value="Ig-like_dom_sf"/>
</dbReference>
<dbReference type="InterPro" id="IPR003961">
    <property type="entry name" value="FN3_dom"/>
</dbReference>
<dbReference type="OrthoDB" id="8049355at2759"/>
<dbReference type="SMART" id="SM00409">
    <property type="entry name" value="IG"/>
    <property type="match status" value="5"/>
</dbReference>
<evidence type="ECO:0000313" key="11">
    <source>
        <dbReference type="EMBL" id="KAA0193654.1"/>
    </source>
</evidence>
<dbReference type="SUPFAM" id="SSF48726">
    <property type="entry name" value="Immunoglobulin"/>
    <property type="match status" value="4"/>
</dbReference>
<dbReference type="InterPro" id="IPR003598">
    <property type="entry name" value="Ig_sub2"/>
</dbReference>
<feature type="domain" description="Ig-like" evidence="9">
    <location>
        <begin position="376"/>
        <end position="480"/>
    </location>
</feature>
<evidence type="ECO:0000256" key="3">
    <source>
        <dbReference type="ARBA" id="ARBA00023136"/>
    </source>
</evidence>
<feature type="domain" description="Fibronectin type-III" evidence="10">
    <location>
        <begin position="1050"/>
        <end position="1148"/>
    </location>
</feature>
<evidence type="ECO:0000313" key="12">
    <source>
        <dbReference type="Proteomes" id="UP000728185"/>
    </source>
</evidence>
<feature type="domain" description="Ig-like" evidence="9">
    <location>
        <begin position="929"/>
        <end position="1045"/>
    </location>
</feature>
<comment type="subcellular location">
    <subcellularLocation>
        <location evidence="1">Membrane</location>
        <topology evidence="1">Single-pass type I membrane protein</topology>
    </subcellularLocation>
</comment>
<dbReference type="InterPro" id="IPR007110">
    <property type="entry name" value="Ig-like_dom"/>
</dbReference>
<protein>
    <submittedName>
        <fullName evidence="11">Nephrin</fullName>
    </submittedName>
</protein>
<accession>A0A8E0RZD2</accession>
<dbReference type="CDD" id="cd00063">
    <property type="entry name" value="FN3"/>
    <property type="match status" value="1"/>
</dbReference>
<evidence type="ECO:0000256" key="5">
    <source>
        <dbReference type="ARBA" id="ARBA00023180"/>
    </source>
</evidence>
<feature type="transmembrane region" description="Helical" evidence="8">
    <location>
        <begin position="1202"/>
        <end position="1228"/>
    </location>
</feature>
<keyword evidence="3 8" id="KW-0472">Membrane</keyword>
<keyword evidence="12" id="KW-1185">Reference proteome</keyword>
<evidence type="ECO:0000256" key="6">
    <source>
        <dbReference type="ARBA" id="ARBA00023319"/>
    </source>
</evidence>
<dbReference type="GO" id="GO:0005886">
    <property type="term" value="C:plasma membrane"/>
    <property type="evidence" value="ECO:0007669"/>
    <property type="project" value="TreeGrafter"/>
</dbReference>
<dbReference type="GO" id="GO:0098609">
    <property type="term" value="P:cell-cell adhesion"/>
    <property type="evidence" value="ECO:0007669"/>
    <property type="project" value="TreeGrafter"/>
</dbReference>
<feature type="domain" description="Ig-like" evidence="9">
    <location>
        <begin position="779"/>
        <end position="919"/>
    </location>
</feature>
<keyword evidence="6" id="KW-0393">Immunoglobulin domain</keyword>
<keyword evidence="5" id="KW-0325">Glycoprotein</keyword>
<proteinExistence type="predicted"/>
<evidence type="ECO:0000259" key="9">
    <source>
        <dbReference type="PROSITE" id="PS50835"/>
    </source>
</evidence>
<dbReference type="InterPro" id="IPR013783">
    <property type="entry name" value="Ig-like_fold"/>
</dbReference>
<feature type="region of interest" description="Disordered" evidence="7">
    <location>
        <begin position="1426"/>
        <end position="1449"/>
    </location>
</feature>
<dbReference type="InterPro" id="IPR013098">
    <property type="entry name" value="Ig_I-set"/>
</dbReference>
<dbReference type="InterPro" id="IPR003599">
    <property type="entry name" value="Ig_sub"/>
</dbReference>
<evidence type="ECO:0000256" key="4">
    <source>
        <dbReference type="ARBA" id="ARBA00023157"/>
    </source>
</evidence>
<comment type="caution">
    <text evidence="11">The sequence shown here is derived from an EMBL/GenBank/DDBJ whole genome shotgun (WGS) entry which is preliminary data.</text>
</comment>
<name>A0A8E0RZD2_9TREM</name>
<keyword evidence="4" id="KW-1015">Disulfide bond</keyword>
<evidence type="ECO:0000259" key="10">
    <source>
        <dbReference type="PROSITE" id="PS50853"/>
    </source>
</evidence>
<dbReference type="GO" id="GO:0005911">
    <property type="term" value="C:cell-cell junction"/>
    <property type="evidence" value="ECO:0007669"/>
    <property type="project" value="TreeGrafter"/>
</dbReference>
<dbReference type="SMART" id="SM00408">
    <property type="entry name" value="IGc2"/>
    <property type="match status" value="3"/>
</dbReference>
<dbReference type="Gene3D" id="2.60.40.10">
    <property type="entry name" value="Immunoglobulins"/>
    <property type="match status" value="5"/>
</dbReference>
<organism evidence="11 12">
    <name type="scientific">Fasciolopsis buskii</name>
    <dbReference type="NCBI Taxonomy" id="27845"/>
    <lineage>
        <taxon>Eukaryota</taxon>
        <taxon>Metazoa</taxon>
        <taxon>Spiralia</taxon>
        <taxon>Lophotrochozoa</taxon>
        <taxon>Platyhelminthes</taxon>
        <taxon>Trematoda</taxon>
        <taxon>Digenea</taxon>
        <taxon>Plagiorchiida</taxon>
        <taxon>Echinostomata</taxon>
        <taxon>Echinostomatoidea</taxon>
        <taxon>Fasciolidae</taxon>
        <taxon>Fasciolopsis</taxon>
    </lineage>
</organism>
<evidence type="ECO:0000256" key="8">
    <source>
        <dbReference type="SAM" id="Phobius"/>
    </source>
</evidence>
<dbReference type="EMBL" id="LUCM01004891">
    <property type="protein sequence ID" value="KAA0193654.1"/>
    <property type="molecule type" value="Genomic_DNA"/>
</dbReference>
<dbReference type="Pfam" id="PF07679">
    <property type="entry name" value="I-set"/>
    <property type="match status" value="2"/>
</dbReference>
<gene>
    <name evidence="11" type="ORF">FBUS_01745</name>
</gene>
<feature type="compositionally biased region" description="Polar residues" evidence="7">
    <location>
        <begin position="1546"/>
        <end position="1561"/>
    </location>
</feature>
<feature type="region of interest" description="Disordered" evidence="7">
    <location>
        <begin position="1147"/>
        <end position="1185"/>
    </location>
</feature>
<dbReference type="PANTHER" id="PTHR11640">
    <property type="entry name" value="NEPHRIN"/>
    <property type="match status" value="1"/>
</dbReference>